<keyword evidence="2" id="KW-0067">ATP-binding</keyword>
<dbReference type="PANTHER" id="PTHR11638">
    <property type="entry name" value="ATP-DEPENDENT CLP PROTEASE"/>
    <property type="match status" value="1"/>
</dbReference>
<dbReference type="OrthoDB" id="47330at2759"/>
<feature type="compositionally biased region" description="Polar residues" evidence="3">
    <location>
        <begin position="73"/>
        <end position="85"/>
    </location>
</feature>
<reference evidence="5 6" key="1">
    <citation type="submission" date="2014-06" db="EMBL/GenBank/DDBJ databases">
        <title>Evolutionary Origins and Diversification of the Mycorrhizal Mutualists.</title>
        <authorList>
            <consortium name="DOE Joint Genome Institute"/>
            <consortium name="Mycorrhizal Genomics Consortium"/>
            <person name="Kohler A."/>
            <person name="Kuo A."/>
            <person name="Nagy L.G."/>
            <person name="Floudas D."/>
            <person name="Copeland A."/>
            <person name="Barry K.W."/>
            <person name="Cichocki N."/>
            <person name="Veneault-Fourrey C."/>
            <person name="LaButti K."/>
            <person name="Lindquist E.A."/>
            <person name="Lipzen A."/>
            <person name="Lundell T."/>
            <person name="Morin E."/>
            <person name="Murat C."/>
            <person name="Riley R."/>
            <person name="Ohm R."/>
            <person name="Sun H."/>
            <person name="Tunlid A."/>
            <person name="Henrissat B."/>
            <person name="Grigoriev I.V."/>
            <person name="Hibbett D.S."/>
            <person name="Martin F."/>
        </authorList>
    </citation>
    <scope>NUCLEOTIDE SEQUENCE [LARGE SCALE GENOMIC DNA]</scope>
    <source>
        <strain evidence="5 6">SS14</strain>
    </source>
</reference>
<dbReference type="SUPFAM" id="SSF52540">
    <property type="entry name" value="P-loop containing nucleoside triphosphate hydrolases"/>
    <property type="match status" value="1"/>
</dbReference>
<dbReference type="GO" id="GO:0005737">
    <property type="term" value="C:cytoplasm"/>
    <property type="evidence" value="ECO:0007669"/>
    <property type="project" value="TreeGrafter"/>
</dbReference>
<keyword evidence="6" id="KW-1185">Reference proteome</keyword>
<sequence length="482" mass="52687">MSIHNQPEPEVAQVSSFYSLELRGQSSPPRLSPEQNVAHLISPLPSVAPPIATSPNIARPLSTSPTGHLLTPVAQSTPPSASSPRPQLLFAIASDEPAEVERLLSTGEASVNEPTGTGQGLLEFTVANENLKNKTEIVKTLLKYGADPDQLKRKGLQVPGSEDTTTFSPGLAKRLDEGMNPAVKYYLNRPESLDLESKATLKALQASSFAPLAKAKFDIIGQDRVLEEFYRVLGRHSQRKGWNALVILLCGESGHGKSFLAQKVGTLLNVPTHTINMTALRSQHDLWQCLSTGIEDASPHLDLGEFLIENQGNRCVVVLDEIEKVDDPKALNPLLLPWDIGRCSLEQKKHTDTSQVIWIATSNLGRKIITEHVEKWKHPDAPPSRAEYMQLATAIRRSISEILGASLLSRITVILPFLPFTETEKIAIGTEAALSYQQFMDTQLTAADLEGIVTAAVRDVNFVEEEGARSLYRVVEAHMGKA</sequence>
<evidence type="ECO:0000313" key="6">
    <source>
        <dbReference type="Proteomes" id="UP000054279"/>
    </source>
</evidence>
<dbReference type="GO" id="GO:0034605">
    <property type="term" value="P:cellular response to heat"/>
    <property type="evidence" value="ECO:0007669"/>
    <property type="project" value="TreeGrafter"/>
</dbReference>
<dbReference type="SUPFAM" id="SSF48403">
    <property type="entry name" value="Ankyrin repeat"/>
    <property type="match status" value="1"/>
</dbReference>
<dbReference type="CDD" id="cd00009">
    <property type="entry name" value="AAA"/>
    <property type="match status" value="1"/>
</dbReference>
<feature type="compositionally biased region" description="Polar residues" evidence="3">
    <location>
        <begin position="53"/>
        <end position="66"/>
    </location>
</feature>
<dbReference type="PANTHER" id="PTHR11638:SF18">
    <property type="entry name" value="HEAT SHOCK PROTEIN 104"/>
    <property type="match status" value="1"/>
</dbReference>
<feature type="domain" description="ATPase AAA-type core" evidence="4">
    <location>
        <begin position="246"/>
        <end position="413"/>
    </location>
</feature>
<dbReference type="HOGENOM" id="CLU_035837_0_0_1"/>
<dbReference type="Gene3D" id="3.40.50.300">
    <property type="entry name" value="P-loop containing nucleotide triphosphate hydrolases"/>
    <property type="match status" value="1"/>
</dbReference>
<evidence type="ECO:0000259" key="4">
    <source>
        <dbReference type="Pfam" id="PF07724"/>
    </source>
</evidence>
<dbReference type="EMBL" id="KN837118">
    <property type="protein sequence ID" value="KIJ44307.1"/>
    <property type="molecule type" value="Genomic_DNA"/>
</dbReference>
<dbReference type="AlphaFoldDB" id="A0A0C9VPY9"/>
<accession>A0A0C9VPY9</accession>
<name>A0A0C9VPY9_SPHS4</name>
<dbReference type="InterPro" id="IPR050130">
    <property type="entry name" value="ClpA_ClpB"/>
</dbReference>
<evidence type="ECO:0000256" key="1">
    <source>
        <dbReference type="ARBA" id="ARBA00022741"/>
    </source>
</evidence>
<evidence type="ECO:0000256" key="2">
    <source>
        <dbReference type="ARBA" id="ARBA00022840"/>
    </source>
</evidence>
<proteinExistence type="predicted"/>
<dbReference type="Proteomes" id="UP000054279">
    <property type="component" value="Unassembled WGS sequence"/>
</dbReference>
<gene>
    <name evidence="5" type="ORF">M422DRAFT_168513</name>
</gene>
<evidence type="ECO:0000313" key="5">
    <source>
        <dbReference type="EMBL" id="KIJ44307.1"/>
    </source>
</evidence>
<dbReference type="InterPro" id="IPR003959">
    <property type="entry name" value="ATPase_AAA_core"/>
</dbReference>
<dbReference type="InterPro" id="IPR027417">
    <property type="entry name" value="P-loop_NTPase"/>
</dbReference>
<feature type="region of interest" description="Disordered" evidence="3">
    <location>
        <begin position="53"/>
        <end position="85"/>
    </location>
</feature>
<organism evidence="5 6">
    <name type="scientific">Sphaerobolus stellatus (strain SS14)</name>
    <dbReference type="NCBI Taxonomy" id="990650"/>
    <lineage>
        <taxon>Eukaryota</taxon>
        <taxon>Fungi</taxon>
        <taxon>Dikarya</taxon>
        <taxon>Basidiomycota</taxon>
        <taxon>Agaricomycotina</taxon>
        <taxon>Agaricomycetes</taxon>
        <taxon>Phallomycetidae</taxon>
        <taxon>Geastrales</taxon>
        <taxon>Sphaerobolaceae</taxon>
        <taxon>Sphaerobolus</taxon>
    </lineage>
</organism>
<dbReference type="Gene3D" id="1.25.40.20">
    <property type="entry name" value="Ankyrin repeat-containing domain"/>
    <property type="match status" value="1"/>
</dbReference>
<protein>
    <recommendedName>
        <fullName evidence="4">ATPase AAA-type core domain-containing protein</fullName>
    </recommendedName>
</protein>
<dbReference type="InterPro" id="IPR036770">
    <property type="entry name" value="Ankyrin_rpt-contain_sf"/>
</dbReference>
<dbReference type="Pfam" id="PF07724">
    <property type="entry name" value="AAA_2"/>
    <property type="match status" value="1"/>
</dbReference>
<keyword evidence="1" id="KW-0547">Nucleotide-binding</keyword>
<dbReference type="GO" id="GO:0005524">
    <property type="term" value="F:ATP binding"/>
    <property type="evidence" value="ECO:0007669"/>
    <property type="project" value="UniProtKB-KW"/>
</dbReference>
<dbReference type="GO" id="GO:0016887">
    <property type="term" value="F:ATP hydrolysis activity"/>
    <property type="evidence" value="ECO:0007669"/>
    <property type="project" value="InterPro"/>
</dbReference>
<evidence type="ECO:0000256" key="3">
    <source>
        <dbReference type="SAM" id="MobiDB-lite"/>
    </source>
</evidence>